<dbReference type="InterPro" id="IPR036514">
    <property type="entry name" value="SGNH_hydro_sf"/>
</dbReference>
<dbReference type="Proteomes" id="UP000664534">
    <property type="component" value="Unassembled WGS sequence"/>
</dbReference>
<feature type="region of interest" description="Disordered" evidence="1">
    <location>
        <begin position="207"/>
        <end position="227"/>
    </location>
</feature>
<dbReference type="PANTHER" id="PTHR30383">
    <property type="entry name" value="THIOESTERASE 1/PROTEASE 1/LYSOPHOSPHOLIPASE L1"/>
    <property type="match status" value="1"/>
</dbReference>
<gene>
    <name evidence="3" type="ORF">IMSHALPRED_007247</name>
</gene>
<keyword evidence="4" id="KW-1185">Reference proteome</keyword>
<feature type="compositionally biased region" description="Basic residues" evidence="1">
    <location>
        <begin position="216"/>
        <end position="227"/>
    </location>
</feature>
<dbReference type="OrthoDB" id="408760at2759"/>
<evidence type="ECO:0000313" key="3">
    <source>
        <dbReference type="EMBL" id="CAF9927592.1"/>
    </source>
</evidence>
<dbReference type="PANTHER" id="PTHR30383:SF19">
    <property type="entry name" value="FIBRONECTIN TYPE-III DOMAIN-CONTAINING PROTEIN"/>
    <property type="match status" value="1"/>
</dbReference>
<dbReference type="Gene3D" id="3.40.50.1110">
    <property type="entry name" value="SGNH hydrolase"/>
    <property type="match status" value="1"/>
</dbReference>
<dbReference type="CDD" id="cd00229">
    <property type="entry name" value="SGNH_hydrolase"/>
    <property type="match status" value="1"/>
</dbReference>
<dbReference type="SUPFAM" id="SSF52266">
    <property type="entry name" value="SGNH hydrolase"/>
    <property type="match status" value="1"/>
</dbReference>
<dbReference type="GO" id="GO:0004622">
    <property type="term" value="F:phosphatidylcholine lysophospholipase activity"/>
    <property type="evidence" value="ECO:0007669"/>
    <property type="project" value="TreeGrafter"/>
</dbReference>
<accession>A0A8H3IGW4</accession>
<dbReference type="InterPro" id="IPR013830">
    <property type="entry name" value="SGNH_hydro"/>
</dbReference>
<feature type="domain" description="SGNH hydrolase-type esterase" evidence="2">
    <location>
        <begin position="9"/>
        <end position="187"/>
    </location>
</feature>
<dbReference type="EMBL" id="CAJPDT010000047">
    <property type="protein sequence ID" value="CAF9927592.1"/>
    <property type="molecule type" value="Genomic_DNA"/>
</dbReference>
<sequence length="227" mass="25240">MATHTRILCFGASITTGWSQLGLRYYPYASTLEARLKEALPNRHFSIQVDGLPGDTVIEGQYTKRLRSLISTATCPYDWIIVQGGGNDILSCREPNEIIEALRKLWSIAFEAGSKVIALTVTDTIGGETDALRSRYDALNELIVSEEHEKLYSVDVCNMLPPATMENVMVGRIYDRDGVHLGKKGYEMMGDAIASSLIEMIRAEPHEEHTGGSTNRIHRHHFNASNS</sequence>
<comment type="caution">
    <text evidence="3">The sequence shown here is derived from an EMBL/GenBank/DDBJ whole genome shotgun (WGS) entry which is preliminary data.</text>
</comment>
<evidence type="ECO:0000256" key="1">
    <source>
        <dbReference type="SAM" id="MobiDB-lite"/>
    </source>
</evidence>
<dbReference type="Pfam" id="PF13472">
    <property type="entry name" value="Lipase_GDSL_2"/>
    <property type="match status" value="1"/>
</dbReference>
<organism evidence="3 4">
    <name type="scientific">Imshaugia aleurites</name>
    <dbReference type="NCBI Taxonomy" id="172621"/>
    <lineage>
        <taxon>Eukaryota</taxon>
        <taxon>Fungi</taxon>
        <taxon>Dikarya</taxon>
        <taxon>Ascomycota</taxon>
        <taxon>Pezizomycotina</taxon>
        <taxon>Lecanoromycetes</taxon>
        <taxon>OSLEUM clade</taxon>
        <taxon>Lecanoromycetidae</taxon>
        <taxon>Lecanorales</taxon>
        <taxon>Lecanorineae</taxon>
        <taxon>Parmeliaceae</taxon>
        <taxon>Imshaugia</taxon>
    </lineage>
</organism>
<reference evidence="3" key="1">
    <citation type="submission" date="2021-03" db="EMBL/GenBank/DDBJ databases">
        <authorList>
            <person name="Tagirdzhanova G."/>
        </authorList>
    </citation>
    <scope>NUCLEOTIDE SEQUENCE</scope>
</reference>
<evidence type="ECO:0000259" key="2">
    <source>
        <dbReference type="Pfam" id="PF13472"/>
    </source>
</evidence>
<evidence type="ECO:0000313" key="4">
    <source>
        <dbReference type="Proteomes" id="UP000664534"/>
    </source>
</evidence>
<protein>
    <recommendedName>
        <fullName evidence="2">SGNH hydrolase-type esterase domain-containing protein</fullName>
    </recommendedName>
</protein>
<dbReference type="AlphaFoldDB" id="A0A8H3IGW4"/>
<name>A0A8H3IGW4_9LECA</name>
<dbReference type="InterPro" id="IPR051532">
    <property type="entry name" value="Ester_Hydrolysis_Enzymes"/>
</dbReference>
<proteinExistence type="predicted"/>